<dbReference type="GO" id="GO:0005938">
    <property type="term" value="C:cell cortex"/>
    <property type="evidence" value="ECO:0007669"/>
    <property type="project" value="TreeGrafter"/>
</dbReference>
<evidence type="ECO:0008006" key="4">
    <source>
        <dbReference type="Google" id="ProtNLM"/>
    </source>
</evidence>
<feature type="compositionally biased region" description="Low complexity" evidence="1">
    <location>
        <begin position="266"/>
        <end position="276"/>
    </location>
</feature>
<evidence type="ECO:0000313" key="3">
    <source>
        <dbReference type="Proteomes" id="UP000226192"/>
    </source>
</evidence>
<dbReference type="GO" id="GO:0030473">
    <property type="term" value="P:nuclear migration along microtubule"/>
    <property type="evidence" value="ECO:0007669"/>
    <property type="project" value="TreeGrafter"/>
</dbReference>
<feature type="compositionally biased region" description="Basic and acidic residues" evidence="1">
    <location>
        <begin position="204"/>
        <end position="217"/>
    </location>
</feature>
<feature type="compositionally biased region" description="Low complexity" evidence="1">
    <location>
        <begin position="866"/>
        <end position="883"/>
    </location>
</feature>
<feature type="compositionally biased region" description="Basic and acidic residues" evidence="1">
    <location>
        <begin position="941"/>
        <end position="954"/>
    </location>
</feature>
<feature type="region of interest" description="Disordered" evidence="1">
    <location>
        <begin position="521"/>
        <end position="555"/>
    </location>
</feature>
<dbReference type="Proteomes" id="UP000226192">
    <property type="component" value="Unassembled WGS sequence"/>
</dbReference>
<dbReference type="GO" id="GO:0051293">
    <property type="term" value="P:establishment of spindle localization"/>
    <property type="evidence" value="ECO:0007669"/>
    <property type="project" value="TreeGrafter"/>
</dbReference>
<feature type="region of interest" description="Disordered" evidence="1">
    <location>
        <begin position="747"/>
        <end position="954"/>
    </location>
</feature>
<dbReference type="GO" id="GO:0005816">
    <property type="term" value="C:spindle pole body"/>
    <property type="evidence" value="ECO:0007669"/>
    <property type="project" value="TreeGrafter"/>
</dbReference>
<feature type="compositionally biased region" description="Low complexity" evidence="1">
    <location>
        <begin position="752"/>
        <end position="773"/>
    </location>
</feature>
<feature type="compositionally biased region" description="Pro residues" evidence="1">
    <location>
        <begin position="71"/>
        <end position="98"/>
    </location>
</feature>
<dbReference type="Pfam" id="PF08580">
    <property type="entry name" value="KAR9"/>
    <property type="match status" value="1"/>
</dbReference>
<dbReference type="PANTHER" id="PTHR37271:SF1">
    <property type="entry name" value="KARYOGAMY PROTEIN KAR9"/>
    <property type="match status" value="1"/>
</dbReference>
<feature type="compositionally biased region" description="Polar residues" evidence="1">
    <location>
        <begin position="113"/>
        <end position="122"/>
    </location>
</feature>
<dbReference type="GO" id="GO:0031578">
    <property type="term" value="P:mitotic spindle orientation checkpoint signaling"/>
    <property type="evidence" value="ECO:0007669"/>
    <property type="project" value="TreeGrafter"/>
</dbReference>
<feature type="region of interest" description="Disordered" evidence="1">
    <location>
        <begin position="1"/>
        <end position="223"/>
    </location>
</feature>
<reference evidence="2 3" key="1">
    <citation type="submission" date="2017-06" db="EMBL/GenBank/DDBJ databases">
        <title>Ant-infecting Ophiocordyceps genomes reveal a high diversity of potential behavioral manipulation genes and a possible major role for enterotoxins.</title>
        <authorList>
            <person name="De Bekker C."/>
            <person name="Evans H.C."/>
            <person name="Brachmann A."/>
            <person name="Hughes D.P."/>
        </authorList>
    </citation>
    <scope>NUCLEOTIDE SEQUENCE [LARGE SCALE GENOMIC DNA]</scope>
    <source>
        <strain evidence="2 3">Map64</strain>
    </source>
</reference>
<feature type="compositionally biased region" description="Low complexity" evidence="1">
    <location>
        <begin position="42"/>
        <end position="70"/>
    </location>
</feature>
<accession>A0A2C5XAG4</accession>
<dbReference type="OrthoDB" id="5559380at2759"/>
<feature type="compositionally biased region" description="Low complexity" evidence="1">
    <location>
        <begin position="181"/>
        <end position="195"/>
    </location>
</feature>
<dbReference type="GO" id="GO:0043332">
    <property type="term" value="C:mating projection tip"/>
    <property type="evidence" value="ECO:0007669"/>
    <property type="project" value="TreeGrafter"/>
</dbReference>
<organism evidence="2 3">
    <name type="scientific">Ophiocordyceps australis</name>
    <dbReference type="NCBI Taxonomy" id="1399860"/>
    <lineage>
        <taxon>Eukaryota</taxon>
        <taxon>Fungi</taxon>
        <taxon>Dikarya</taxon>
        <taxon>Ascomycota</taxon>
        <taxon>Pezizomycotina</taxon>
        <taxon>Sordariomycetes</taxon>
        <taxon>Hypocreomycetidae</taxon>
        <taxon>Hypocreales</taxon>
        <taxon>Ophiocordycipitaceae</taxon>
        <taxon>Ophiocordyceps</taxon>
    </lineage>
</organism>
<proteinExistence type="predicted"/>
<evidence type="ECO:0000313" key="2">
    <source>
        <dbReference type="EMBL" id="PHH64539.1"/>
    </source>
</evidence>
<keyword evidence="3" id="KW-1185">Reference proteome</keyword>
<dbReference type="EMBL" id="NJET01000029">
    <property type="protein sequence ID" value="PHH64539.1"/>
    <property type="molecule type" value="Genomic_DNA"/>
</dbReference>
<feature type="compositionally biased region" description="Low complexity" evidence="1">
    <location>
        <begin position="782"/>
        <end position="825"/>
    </location>
</feature>
<dbReference type="STRING" id="1399860.A0A2C5XAG4"/>
<sequence>MEDDASGELTTVGDDGTRAGDEAQTVGALPRGAASSAVQPESAAATLVTAAPSPPATSATTAQQLSLPLASPSPPLASPPPPPPPPPPAQRPAPPPSSPDTRMLHPGPLPVSRTPSNASSATVAWVADSCTPGSSSSCTNPDTTALPVGQSTPTPQLPPAAALRKTSPGLAARLKALGFGSSPSSSTTISTTKASPESSGVGRLDQHHLRQLDEKHQAASFASIITRRGRPWKGNSNRAPGSRVVAEADSWGPFAADMDPGKPTLGQANGNGAAAQHPPSPADADSTPRKETIALPLTPPIAAGDEDSPDGDDYVAELSSYFSPSRNRPGSIYTLSRASFASQLAQLTSLQLPDAQSLSSKVSGIRTAQVAAKALMNAAEQIQSWISKAQEVVGGLDSDDDVEWAAAGGREGLHEVESAISRFEHVIKAYVGSIEELQSRPDIASVPVPDLQEAVGQMEAITNAWATIRTALQSVGSQVETAMEWEELWNSVLGDIQDEMEELSRLVFEMEERRHQAAAAAAEADGATPDAVPSRLSTLTVPASPGSPDGSSQGLSADDSSLLALFARMQPLRASLDFLPMRLHAFTTRASAVFPTACEELSMRHAGLDGRYAKLDGDAAALRKELGEDRWVVVFRGAGRQAQRMQQSVQRTLARLSEALDAGEQLSRPRAMQAKKDSYEAKKRHYGPAIERVLGIIAGGVQDRLTVNGEVLRLHTHLQLAWLALRRQMAHMDALLHHLERHWERPAPEADALSSLASNPAASPGTPGSSPPSSTLPPRPRFAPSSSSSSSFTTPRPTTSSPSTTPAPTSRSTPPRPRWNPSTNTSSLDTGHFFSPPSRLPIRASTATPQPRATPPRLASSFASHLASPPSTPRSLSRPRLAPKASMSALSAPRRTSMQPHLLDVPLLPARQPTRPATAMATSRRTTSFAPPPQSGALRNRPLEPKDVKPRWRH</sequence>
<dbReference type="InterPro" id="IPR013889">
    <property type="entry name" value="Karyogamy_KAR9"/>
</dbReference>
<feature type="compositionally biased region" description="Low complexity" evidence="1">
    <location>
        <begin position="843"/>
        <end position="857"/>
    </location>
</feature>
<feature type="compositionally biased region" description="Low complexity" evidence="1">
    <location>
        <begin position="521"/>
        <end position="531"/>
    </location>
</feature>
<gene>
    <name evidence="2" type="ORF">CDD81_4318</name>
</gene>
<dbReference type="PANTHER" id="PTHR37271">
    <property type="entry name" value="KARYOGAMY PROTEIN KAR9"/>
    <property type="match status" value="1"/>
</dbReference>
<feature type="region of interest" description="Disordered" evidence="1">
    <location>
        <begin position="252"/>
        <end position="288"/>
    </location>
</feature>
<comment type="caution">
    <text evidence="2">The sequence shown here is derived from an EMBL/GenBank/DDBJ whole genome shotgun (WGS) entry which is preliminary data.</text>
</comment>
<feature type="compositionally biased region" description="Polar residues" evidence="1">
    <location>
        <begin position="131"/>
        <end position="143"/>
    </location>
</feature>
<feature type="compositionally biased region" description="Low complexity" evidence="1">
    <location>
        <begin position="913"/>
        <end position="928"/>
    </location>
</feature>
<evidence type="ECO:0000256" key="1">
    <source>
        <dbReference type="SAM" id="MobiDB-lite"/>
    </source>
</evidence>
<name>A0A2C5XAG4_9HYPO</name>
<dbReference type="AlphaFoldDB" id="A0A2C5XAG4"/>
<protein>
    <recommendedName>
        <fullName evidence="4">Karyogamy protein</fullName>
    </recommendedName>
</protein>